<dbReference type="Proteomes" id="UP000654367">
    <property type="component" value="Unassembled WGS sequence"/>
</dbReference>
<evidence type="ECO:0000313" key="1">
    <source>
        <dbReference type="EMBL" id="GGP43298.1"/>
    </source>
</evidence>
<dbReference type="NCBIfam" id="TIGR02922">
    <property type="entry name" value="TIGR02922 family protein"/>
    <property type="match status" value="1"/>
</dbReference>
<accession>A0ABQ2Q477</accession>
<reference evidence="2" key="1">
    <citation type="journal article" date="2019" name="Int. J. Syst. Evol. Microbiol.">
        <title>The Global Catalogue of Microorganisms (GCM) 10K type strain sequencing project: providing services to taxonomists for standard genome sequencing and annotation.</title>
        <authorList>
            <consortium name="The Broad Institute Genomics Platform"/>
            <consortium name="The Broad Institute Genome Sequencing Center for Infectious Disease"/>
            <person name="Wu L."/>
            <person name="Ma J."/>
        </authorList>
    </citation>
    <scope>NUCLEOTIDE SEQUENCE [LARGE SCALE GENOMIC DNA]</scope>
    <source>
        <strain evidence="2">JCM 32304</strain>
    </source>
</reference>
<evidence type="ECO:0008006" key="3">
    <source>
        <dbReference type="Google" id="ProtNLM"/>
    </source>
</evidence>
<sequence>MRDTQALIPEARSLFTLKCIDYLQLSISFLHLAYNAGNESPNMKSESAEAVQAQNATVTVLFYDAPAGLEMYNAVLTDLQVSQSGRVMIPESFRRGKSIIAVLEGECTILNSLGERVYSQRTVG</sequence>
<organism evidence="1 2">
    <name type="scientific">Shewanella saliphila</name>
    <dbReference type="NCBI Taxonomy" id="2282698"/>
    <lineage>
        <taxon>Bacteria</taxon>
        <taxon>Pseudomonadati</taxon>
        <taxon>Pseudomonadota</taxon>
        <taxon>Gammaproteobacteria</taxon>
        <taxon>Alteromonadales</taxon>
        <taxon>Shewanellaceae</taxon>
        <taxon>Shewanella</taxon>
    </lineage>
</organism>
<proteinExistence type="predicted"/>
<dbReference type="EMBL" id="BMQV01000004">
    <property type="protein sequence ID" value="GGP43298.1"/>
    <property type="molecule type" value="Genomic_DNA"/>
</dbReference>
<comment type="caution">
    <text evidence="1">The sequence shown here is derived from an EMBL/GenBank/DDBJ whole genome shotgun (WGS) entry which is preliminary data.</text>
</comment>
<dbReference type="Pfam" id="PF09558">
    <property type="entry name" value="DUF2375"/>
    <property type="match status" value="1"/>
</dbReference>
<keyword evidence="2" id="KW-1185">Reference proteome</keyword>
<name>A0ABQ2Q477_9GAMM</name>
<protein>
    <recommendedName>
        <fullName evidence="3">TIGR02922 family protein</fullName>
    </recommendedName>
</protein>
<dbReference type="InterPro" id="IPR014271">
    <property type="entry name" value="CHP02922"/>
</dbReference>
<gene>
    <name evidence="1" type="ORF">GCM10009409_07660</name>
</gene>
<evidence type="ECO:0000313" key="2">
    <source>
        <dbReference type="Proteomes" id="UP000654367"/>
    </source>
</evidence>